<dbReference type="GO" id="GO:0005524">
    <property type="term" value="F:ATP binding"/>
    <property type="evidence" value="ECO:0007669"/>
    <property type="project" value="UniProtKB-UniRule"/>
</dbReference>
<dbReference type="InterPro" id="IPR011063">
    <property type="entry name" value="TilS/TtcA_N"/>
</dbReference>
<dbReference type="GO" id="GO:0032267">
    <property type="term" value="F:tRNA(Ile)-lysidine synthase activity"/>
    <property type="evidence" value="ECO:0007669"/>
    <property type="project" value="UniProtKB-EC"/>
</dbReference>
<dbReference type="OrthoDB" id="9807403at2"/>
<evidence type="ECO:0000256" key="5">
    <source>
        <dbReference type="ARBA" id="ARBA00048539"/>
    </source>
</evidence>
<organism evidence="8 9">
    <name type="scientific">Swaminathania salitolerans</name>
    <dbReference type="NCBI Taxonomy" id="182838"/>
    <lineage>
        <taxon>Bacteria</taxon>
        <taxon>Pseudomonadati</taxon>
        <taxon>Pseudomonadota</taxon>
        <taxon>Alphaproteobacteria</taxon>
        <taxon>Acetobacterales</taxon>
        <taxon>Acetobacteraceae</taxon>
        <taxon>Swaminathania</taxon>
    </lineage>
</organism>
<evidence type="ECO:0000259" key="7">
    <source>
        <dbReference type="Pfam" id="PF01171"/>
    </source>
</evidence>
<dbReference type="HAMAP" id="MF_01161">
    <property type="entry name" value="tRNA_Ile_lys_synt"/>
    <property type="match status" value="1"/>
</dbReference>
<keyword evidence="6" id="KW-0963">Cytoplasm</keyword>
<dbReference type="GO" id="GO:0006400">
    <property type="term" value="P:tRNA modification"/>
    <property type="evidence" value="ECO:0007669"/>
    <property type="project" value="UniProtKB-UniRule"/>
</dbReference>
<dbReference type="Pfam" id="PF01171">
    <property type="entry name" value="ATP_bind_3"/>
    <property type="match status" value="1"/>
</dbReference>
<evidence type="ECO:0000256" key="2">
    <source>
        <dbReference type="ARBA" id="ARBA00022694"/>
    </source>
</evidence>
<dbReference type="PANTHER" id="PTHR43033">
    <property type="entry name" value="TRNA(ILE)-LYSIDINE SYNTHASE-RELATED"/>
    <property type="match status" value="1"/>
</dbReference>
<dbReference type="RefSeq" id="WP_147092328.1">
    <property type="nucleotide sequence ID" value="NZ_BJVC01000001.1"/>
</dbReference>
<dbReference type="GO" id="GO:0005737">
    <property type="term" value="C:cytoplasm"/>
    <property type="evidence" value="ECO:0007669"/>
    <property type="project" value="UniProtKB-SubCell"/>
</dbReference>
<evidence type="ECO:0000313" key="9">
    <source>
        <dbReference type="Proteomes" id="UP000321405"/>
    </source>
</evidence>
<comment type="caution">
    <text evidence="8">The sequence shown here is derived from an EMBL/GenBank/DDBJ whole genome shotgun (WGS) entry which is preliminary data.</text>
</comment>
<protein>
    <recommendedName>
        <fullName evidence="6">tRNA(Ile)-lysidine synthase</fullName>
        <ecNumber evidence="6">6.3.4.19</ecNumber>
    </recommendedName>
    <alternativeName>
        <fullName evidence="6">tRNA(Ile)-2-lysyl-cytidine synthase</fullName>
    </alternativeName>
    <alternativeName>
        <fullName evidence="6">tRNA(Ile)-lysidine synthetase</fullName>
    </alternativeName>
</protein>
<comment type="catalytic activity">
    <reaction evidence="5 6">
        <text>cytidine(34) in tRNA(Ile2) + L-lysine + ATP = lysidine(34) in tRNA(Ile2) + AMP + diphosphate + H(+)</text>
        <dbReference type="Rhea" id="RHEA:43744"/>
        <dbReference type="Rhea" id="RHEA-COMP:10625"/>
        <dbReference type="Rhea" id="RHEA-COMP:10670"/>
        <dbReference type="ChEBI" id="CHEBI:15378"/>
        <dbReference type="ChEBI" id="CHEBI:30616"/>
        <dbReference type="ChEBI" id="CHEBI:32551"/>
        <dbReference type="ChEBI" id="CHEBI:33019"/>
        <dbReference type="ChEBI" id="CHEBI:82748"/>
        <dbReference type="ChEBI" id="CHEBI:83665"/>
        <dbReference type="ChEBI" id="CHEBI:456215"/>
        <dbReference type="EC" id="6.3.4.19"/>
    </reaction>
</comment>
<keyword evidence="1 6" id="KW-0436">Ligase</keyword>
<dbReference type="InterPro" id="IPR012094">
    <property type="entry name" value="tRNA_Ile_lys_synt"/>
</dbReference>
<evidence type="ECO:0000256" key="4">
    <source>
        <dbReference type="ARBA" id="ARBA00022840"/>
    </source>
</evidence>
<feature type="binding site" evidence="6">
    <location>
        <begin position="36"/>
        <end position="41"/>
    </location>
    <ligand>
        <name>ATP</name>
        <dbReference type="ChEBI" id="CHEBI:30616"/>
    </ligand>
</feature>
<keyword evidence="4 6" id="KW-0067">ATP-binding</keyword>
<gene>
    <name evidence="6 8" type="primary">tilS</name>
    <name evidence="8" type="ORF">SSA02_05320</name>
</gene>
<proteinExistence type="inferred from homology"/>
<keyword evidence="3 6" id="KW-0547">Nucleotide-binding</keyword>
<dbReference type="Gene3D" id="3.40.50.620">
    <property type="entry name" value="HUPs"/>
    <property type="match status" value="1"/>
</dbReference>
<evidence type="ECO:0000256" key="3">
    <source>
        <dbReference type="ARBA" id="ARBA00022741"/>
    </source>
</evidence>
<sequence>MRETVPVSAGEFAALMARFGPFPSDDPAFPIGIAVSGGADSLCLALLMRQWRRAVQAFVVDHGLRPESAAEARMTIGRLEEMGVPALLLTLTGLDGRRAIQSGARAARYAALDSACKARGILDLALGHHEDDQIETLTLRRAHGSTAHGMAGMARSRETPELRYLRPLLGISSARLRITLRDAGCDWIEDPSNRNRRFERVRIRQDLTPGDRVAARGDLARYGAKRDGTQSRLGALAGEVLMDPLGFALLGEKLPEPDLLARLWQIVSGAAFPPSPRLLAALHRAPRPATLGGALLARSGRLGRTWILMREPAAITARTPVAPGLLWDRRFEMAGSEAGEIAPFAAMAAAHGEIGPLGREASDFRSYPYPFRILAGLPALRIKGRLVAVPCLEDPGAATGTAAGAGISMRFSPPLTLTDRSEWGDDPATCRPGA</sequence>
<comment type="domain">
    <text evidence="6">The N-terminal region contains the highly conserved SGGXDS motif, predicted to be a P-loop motif involved in ATP binding.</text>
</comment>
<comment type="function">
    <text evidence="6">Ligates lysine onto the cytidine present at position 34 of the AUA codon-specific tRNA(Ile) that contains the anticodon CAU, in an ATP-dependent manner. Cytidine is converted to lysidine, thus changing the amino acid specificity of the tRNA from methionine to isoleucine.</text>
</comment>
<dbReference type="NCBIfam" id="TIGR02432">
    <property type="entry name" value="lysidine_TilS_N"/>
    <property type="match status" value="1"/>
</dbReference>
<comment type="subcellular location">
    <subcellularLocation>
        <location evidence="6">Cytoplasm</location>
    </subcellularLocation>
</comment>
<evidence type="ECO:0000313" key="8">
    <source>
        <dbReference type="EMBL" id="GEL01369.1"/>
    </source>
</evidence>
<dbReference type="AlphaFoldDB" id="A0A511BM04"/>
<dbReference type="InterPro" id="IPR014729">
    <property type="entry name" value="Rossmann-like_a/b/a_fold"/>
</dbReference>
<evidence type="ECO:0000256" key="1">
    <source>
        <dbReference type="ARBA" id="ARBA00022598"/>
    </source>
</evidence>
<dbReference type="InterPro" id="IPR012795">
    <property type="entry name" value="tRNA_Ile_lys_synt_N"/>
</dbReference>
<dbReference type="SUPFAM" id="SSF52402">
    <property type="entry name" value="Adenine nucleotide alpha hydrolases-like"/>
    <property type="match status" value="1"/>
</dbReference>
<feature type="domain" description="tRNA(Ile)-lysidine/2-thiocytidine synthase N-terminal" evidence="7">
    <location>
        <begin position="32"/>
        <end position="205"/>
    </location>
</feature>
<dbReference type="CDD" id="cd01992">
    <property type="entry name" value="TilS_N"/>
    <property type="match status" value="1"/>
</dbReference>
<accession>A0A511BM04</accession>
<reference evidence="8 9" key="1">
    <citation type="submission" date="2019-07" db="EMBL/GenBank/DDBJ databases">
        <title>Whole genome shotgun sequence of Swaminathania salitolerans NBRC 104436.</title>
        <authorList>
            <person name="Hosoyama A."/>
            <person name="Uohara A."/>
            <person name="Ohji S."/>
            <person name="Ichikawa N."/>
        </authorList>
    </citation>
    <scope>NUCLEOTIDE SEQUENCE [LARGE SCALE GENOMIC DNA]</scope>
    <source>
        <strain evidence="8 9">NBRC 104436</strain>
    </source>
</reference>
<keyword evidence="2 6" id="KW-0819">tRNA processing</keyword>
<dbReference type="EC" id="6.3.4.19" evidence="6"/>
<dbReference type="Proteomes" id="UP000321405">
    <property type="component" value="Unassembled WGS sequence"/>
</dbReference>
<name>A0A511BM04_9PROT</name>
<comment type="similarity">
    <text evidence="6">Belongs to the tRNA(Ile)-lysidine synthase family.</text>
</comment>
<dbReference type="PANTHER" id="PTHR43033:SF1">
    <property type="entry name" value="TRNA(ILE)-LYSIDINE SYNTHASE-RELATED"/>
    <property type="match status" value="1"/>
</dbReference>
<keyword evidence="9" id="KW-1185">Reference proteome</keyword>
<evidence type="ECO:0000256" key="6">
    <source>
        <dbReference type="HAMAP-Rule" id="MF_01161"/>
    </source>
</evidence>
<dbReference type="EMBL" id="BJVC01000001">
    <property type="protein sequence ID" value="GEL01369.1"/>
    <property type="molecule type" value="Genomic_DNA"/>
</dbReference>